<keyword evidence="6" id="KW-1185">Reference proteome</keyword>
<dbReference type="SUPFAM" id="SSF54862">
    <property type="entry name" value="4Fe-4S ferredoxins"/>
    <property type="match status" value="1"/>
</dbReference>
<reference evidence="5 6" key="1">
    <citation type="submission" date="2016-10" db="EMBL/GenBank/DDBJ databases">
        <authorList>
            <person name="de Groot N.N."/>
        </authorList>
    </citation>
    <scope>NUCLEOTIDE SEQUENCE [LARGE SCALE GENOMIC DNA]</scope>
    <source>
        <strain evidence="5 6">CGMCC 1.5070</strain>
    </source>
</reference>
<keyword evidence="3" id="KW-0411">Iron-sulfur</keyword>
<dbReference type="Pfam" id="PF00037">
    <property type="entry name" value="Fer4"/>
    <property type="match status" value="1"/>
</dbReference>
<dbReference type="AlphaFoldDB" id="A0A1H7Z918"/>
<evidence type="ECO:0000259" key="4">
    <source>
        <dbReference type="PROSITE" id="PS51379"/>
    </source>
</evidence>
<name>A0A1H7Z918_9FIRM</name>
<feature type="domain" description="4Fe-4S ferredoxin-type" evidence="4">
    <location>
        <begin position="51"/>
        <end position="78"/>
    </location>
</feature>
<evidence type="ECO:0000313" key="5">
    <source>
        <dbReference type="EMBL" id="SEM54806.1"/>
    </source>
</evidence>
<proteinExistence type="predicted"/>
<dbReference type="PROSITE" id="PS00198">
    <property type="entry name" value="4FE4S_FER_1"/>
    <property type="match status" value="1"/>
</dbReference>
<keyword evidence="2" id="KW-0408">Iron</keyword>
<dbReference type="GO" id="GO:0046872">
    <property type="term" value="F:metal ion binding"/>
    <property type="evidence" value="ECO:0007669"/>
    <property type="project" value="UniProtKB-KW"/>
</dbReference>
<keyword evidence="1" id="KW-0479">Metal-binding</keyword>
<dbReference type="GO" id="GO:0051536">
    <property type="term" value="F:iron-sulfur cluster binding"/>
    <property type="evidence" value="ECO:0007669"/>
    <property type="project" value="UniProtKB-KW"/>
</dbReference>
<dbReference type="Gene3D" id="3.30.70.20">
    <property type="match status" value="1"/>
</dbReference>
<dbReference type="STRING" id="474960.SAMN05216180_0513"/>
<dbReference type="RefSeq" id="WP_341465105.1">
    <property type="nucleotide sequence ID" value="NZ_FOCG01000001.1"/>
</dbReference>
<dbReference type="InterPro" id="IPR017900">
    <property type="entry name" value="4Fe4S_Fe_S_CS"/>
</dbReference>
<protein>
    <submittedName>
        <fullName evidence="5">4Fe-4S binding domain-containing protein</fullName>
    </submittedName>
</protein>
<evidence type="ECO:0000313" key="6">
    <source>
        <dbReference type="Proteomes" id="UP000199158"/>
    </source>
</evidence>
<evidence type="ECO:0000256" key="2">
    <source>
        <dbReference type="ARBA" id="ARBA00023004"/>
    </source>
</evidence>
<organism evidence="5 6">
    <name type="scientific">Hydrogenoanaerobacterium saccharovorans</name>
    <dbReference type="NCBI Taxonomy" id="474960"/>
    <lineage>
        <taxon>Bacteria</taxon>
        <taxon>Bacillati</taxon>
        <taxon>Bacillota</taxon>
        <taxon>Clostridia</taxon>
        <taxon>Eubacteriales</taxon>
        <taxon>Oscillospiraceae</taxon>
        <taxon>Hydrogenoanaerobacterium</taxon>
    </lineage>
</organism>
<dbReference type="InterPro" id="IPR017896">
    <property type="entry name" value="4Fe4S_Fe-S-bd"/>
</dbReference>
<dbReference type="EMBL" id="FOCG01000001">
    <property type="protein sequence ID" value="SEM54806.1"/>
    <property type="molecule type" value="Genomic_DNA"/>
</dbReference>
<evidence type="ECO:0000256" key="3">
    <source>
        <dbReference type="ARBA" id="ARBA00023014"/>
    </source>
</evidence>
<dbReference type="PROSITE" id="PS51379">
    <property type="entry name" value="4FE4S_FER_2"/>
    <property type="match status" value="1"/>
</dbReference>
<dbReference type="Proteomes" id="UP000199158">
    <property type="component" value="Unassembled WGS sequence"/>
</dbReference>
<evidence type="ECO:0000256" key="1">
    <source>
        <dbReference type="ARBA" id="ARBA00022723"/>
    </source>
</evidence>
<sequence length="78" mass="8557">MADNILNGLFNSKKNTANRMLVVKEARCPQNHACPSVRVCPAGALTQNGFDAPIVNMDKCIKCGKCVKFCPMRALIFE</sequence>
<gene>
    <name evidence="5" type="ORF">SAMN05216180_0513</name>
</gene>
<accession>A0A1H7Z918</accession>